<dbReference type="Proteomes" id="UP000239687">
    <property type="component" value="Unassembled WGS sequence"/>
</dbReference>
<reference evidence="1 2" key="1">
    <citation type="submission" date="2018-02" db="EMBL/GenBank/DDBJ databases">
        <title>Draft genome sequencing of Pseudomonas frederiksbergensis 11-D3.</title>
        <authorList>
            <person name="Zheng B.-X."/>
        </authorList>
    </citation>
    <scope>NUCLEOTIDE SEQUENCE [LARGE SCALE GENOMIC DNA]</scope>
    <source>
        <strain evidence="1 2">11-D3</strain>
    </source>
</reference>
<name>A0A2S8HS99_9PSED</name>
<sequence>MGAGLLAKAVCQPTLMLKLMAPSRASPLPHLLCGLFKTELTPGFVHRDGHGVGQVQAAAAFAHG</sequence>
<comment type="caution">
    <text evidence="1">The sequence shown here is derived from an EMBL/GenBank/DDBJ whole genome shotgun (WGS) entry which is preliminary data.</text>
</comment>
<dbReference type="AlphaFoldDB" id="A0A2S8HS99"/>
<protein>
    <submittedName>
        <fullName evidence="1">Uncharacterized protein</fullName>
    </submittedName>
</protein>
<gene>
    <name evidence="1" type="ORF">C5612_07075</name>
</gene>
<dbReference type="EMBL" id="PUIN01000003">
    <property type="protein sequence ID" value="PQP05430.1"/>
    <property type="molecule type" value="Genomic_DNA"/>
</dbReference>
<organism evidence="1 2">
    <name type="scientific">Pseudomonas frederiksbergensis</name>
    <dbReference type="NCBI Taxonomy" id="104087"/>
    <lineage>
        <taxon>Bacteria</taxon>
        <taxon>Pseudomonadati</taxon>
        <taxon>Pseudomonadota</taxon>
        <taxon>Gammaproteobacteria</taxon>
        <taxon>Pseudomonadales</taxon>
        <taxon>Pseudomonadaceae</taxon>
        <taxon>Pseudomonas</taxon>
    </lineage>
</organism>
<evidence type="ECO:0000313" key="2">
    <source>
        <dbReference type="Proteomes" id="UP000239687"/>
    </source>
</evidence>
<proteinExistence type="predicted"/>
<accession>A0A2S8HS99</accession>
<evidence type="ECO:0000313" key="1">
    <source>
        <dbReference type="EMBL" id="PQP05430.1"/>
    </source>
</evidence>